<sequence>MMKWVSIILGLLFGAKPSKGLNFKEMAMEVFDESMARSRKPIGLILLGLASIIFICGGVFISLVDATRQYDASGSIYFGATFWSGLILSAIVLVGYIYVFSRAWPGVKHMKARAKAHEQAQEASKGAPGLDEALSLLIMDHIESRKISRSKKQEARSNAKTYSQTERKGEPPIPPTGFA</sequence>
<evidence type="ECO:0000256" key="2">
    <source>
        <dbReference type="SAM" id="Phobius"/>
    </source>
</evidence>
<dbReference type="RefSeq" id="WP_277577516.1">
    <property type="nucleotide sequence ID" value="NZ_JANRMI010000002.1"/>
</dbReference>
<protein>
    <submittedName>
        <fullName evidence="3">Uncharacterized protein</fullName>
    </submittedName>
</protein>
<dbReference type="Proteomes" id="UP001152321">
    <property type="component" value="Unassembled WGS sequence"/>
</dbReference>
<evidence type="ECO:0000313" key="3">
    <source>
        <dbReference type="EMBL" id="MDG0816038.1"/>
    </source>
</evidence>
<keyword evidence="2" id="KW-0472">Membrane</keyword>
<dbReference type="EMBL" id="JANRMI010000002">
    <property type="protein sequence ID" value="MDG0816038.1"/>
    <property type="molecule type" value="Genomic_DNA"/>
</dbReference>
<evidence type="ECO:0000313" key="4">
    <source>
        <dbReference type="Proteomes" id="UP001152321"/>
    </source>
</evidence>
<evidence type="ECO:0000256" key="1">
    <source>
        <dbReference type="SAM" id="MobiDB-lite"/>
    </source>
</evidence>
<keyword evidence="2" id="KW-0812">Transmembrane</keyword>
<gene>
    <name evidence="3" type="ORF">NWE73_06670</name>
</gene>
<proteinExistence type="predicted"/>
<comment type="caution">
    <text evidence="3">The sequence shown here is derived from an EMBL/GenBank/DDBJ whole genome shotgun (WGS) entry which is preliminary data.</text>
</comment>
<organism evidence="3 4">
    <name type="scientific">Bdellovibrio svalbardensis</name>
    <dbReference type="NCBI Taxonomy" id="2972972"/>
    <lineage>
        <taxon>Bacteria</taxon>
        <taxon>Pseudomonadati</taxon>
        <taxon>Bdellovibrionota</taxon>
        <taxon>Bdellovibrionia</taxon>
        <taxon>Bdellovibrionales</taxon>
        <taxon>Pseudobdellovibrionaceae</taxon>
        <taxon>Bdellovibrio</taxon>
    </lineage>
</organism>
<feature type="transmembrane region" description="Helical" evidence="2">
    <location>
        <begin position="44"/>
        <end position="64"/>
    </location>
</feature>
<feature type="compositionally biased region" description="Basic and acidic residues" evidence="1">
    <location>
        <begin position="145"/>
        <end position="157"/>
    </location>
</feature>
<keyword evidence="2" id="KW-1133">Transmembrane helix</keyword>
<reference evidence="3" key="1">
    <citation type="submission" date="2022-08" db="EMBL/GenBank/DDBJ databases">
        <title>Novel Bdellovibrio Species Isolated from Svalbard: Designation Bdellovibrio svalbardensis.</title>
        <authorList>
            <person name="Mitchell R.J."/>
            <person name="Choi S.Y."/>
        </authorList>
    </citation>
    <scope>NUCLEOTIDE SEQUENCE</scope>
    <source>
        <strain evidence="3">PAP01</strain>
    </source>
</reference>
<feature type="transmembrane region" description="Helical" evidence="2">
    <location>
        <begin position="76"/>
        <end position="99"/>
    </location>
</feature>
<keyword evidence="4" id="KW-1185">Reference proteome</keyword>
<name>A0ABT6DGQ7_9BACT</name>
<accession>A0ABT6DGQ7</accession>
<feature type="region of interest" description="Disordered" evidence="1">
    <location>
        <begin position="145"/>
        <end position="179"/>
    </location>
</feature>